<feature type="region of interest" description="Disordered" evidence="2">
    <location>
        <begin position="252"/>
        <end position="312"/>
    </location>
</feature>
<evidence type="ECO:0000256" key="1">
    <source>
        <dbReference type="PROSITE-ProRule" id="PRU00371"/>
    </source>
</evidence>
<evidence type="ECO:0000313" key="5">
    <source>
        <dbReference type="Proteomes" id="UP001652620"/>
    </source>
</evidence>
<comment type="subcellular location">
    <subcellularLocation>
        <location evidence="1">Nucleus</location>
    </subcellularLocation>
</comment>
<keyword evidence="1" id="KW-0539">Nucleus</keyword>
<accession>A0ABM3K9I0</accession>
<dbReference type="Pfam" id="PF02944">
    <property type="entry name" value="BESS"/>
    <property type="match status" value="1"/>
</dbReference>
<protein>
    <submittedName>
        <fullName evidence="6">Uncharacterized protein LOC105227943</fullName>
    </submittedName>
</protein>
<feature type="domain" description="BESS" evidence="4">
    <location>
        <begin position="453"/>
        <end position="492"/>
    </location>
</feature>
<gene>
    <name evidence="6" type="primary">LOC105227943</name>
</gene>
<dbReference type="PROSITE" id="PS51029">
    <property type="entry name" value="MADF"/>
    <property type="match status" value="1"/>
</dbReference>
<dbReference type="InterPro" id="IPR006578">
    <property type="entry name" value="MADF-dom"/>
</dbReference>
<dbReference type="InterPro" id="IPR039353">
    <property type="entry name" value="TF_Adf1"/>
</dbReference>
<dbReference type="Pfam" id="PF10545">
    <property type="entry name" value="MADF_DNA_bdg"/>
    <property type="match status" value="1"/>
</dbReference>
<feature type="compositionally biased region" description="Low complexity" evidence="2">
    <location>
        <begin position="795"/>
        <end position="808"/>
    </location>
</feature>
<dbReference type="PANTHER" id="PTHR12243:SF60">
    <property type="entry name" value="SI:CH211-15D5.12-RELATED"/>
    <property type="match status" value="1"/>
</dbReference>
<feature type="domain" description="MADF" evidence="3">
    <location>
        <begin position="8"/>
        <end position="95"/>
    </location>
</feature>
<feature type="compositionally biased region" description="Low complexity" evidence="2">
    <location>
        <begin position="560"/>
        <end position="573"/>
    </location>
</feature>
<evidence type="ECO:0000313" key="6">
    <source>
        <dbReference type="RefSeq" id="XP_049318148.1"/>
    </source>
</evidence>
<feature type="region of interest" description="Disordered" evidence="2">
    <location>
        <begin position="559"/>
        <end position="602"/>
    </location>
</feature>
<feature type="compositionally biased region" description="Low complexity" evidence="2">
    <location>
        <begin position="267"/>
        <end position="276"/>
    </location>
</feature>
<sequence length="1033" mass="111426">MNNQSNVRLCRAVQHQPCIYDHAVANVVTREAYDRAWLEIAKTCEESVESCKQRWRVIRTTFAQQLIVSPKTRKGNRARENSLHDVLEFLIPHINDELPFRESDDEGAEIETTRVDNKAQEKAGGSIKTEVDDDLLKEDVIKRENDQLKGNIKNEVGVKIREKHNTENVKVDAVGKRPPSARLKVLRKISEDIKVPESKPIRKTQSLGKLVNAEESLQPFLEAEVTKKSASSKSKVGTFYISPTNSESGTFFIKKNGDGNELDAAPENEANAATTESILGESEHNEIEQPESNVDETEVDEQNDESGDDFIKTRQYRYKRACKRGSSKKAANQRDLRLKDSSMKSIRRGAPRLRSLGEATNQLIAAAKLSKKTGDTAPIENQTTNLTAHKRTRTLCIPQGDINMVGSQQATATIMQTLRQESSLSPAAKVALHDLNSSQAYTDQGVQCSLPPASSDDEFFDSLKPYLSEMNARQKLHFKKKIFESLMEVFDSPSDFPTNDETKAIIPKQLSAVSGDELHLVRELVAMVQAAKHTPEINLNLSGGSNELVAKTSAEKCAMNSSTPSINSSGGSSELATKTSAEKSAMISTTPSKNLSGSSSELAAKTSAEKCAMISPTPTMRSTPSQPPPPLSLRVSPYNAPTTTAYQKANGPTPILLSRAGGTATLTQTTNTTTTTPGLRLIRKLVKVNDVGSSAHNLPTTSGAYGSNNGEIVHRRIYRIYPKINETYVNLENAVNASGVGTFIVPRSTAEATFNKVATGNKSATTASPTPTANTATKQKLRQLVTPVRGASSSTAALPASASSTHAAVKADGKPSTIRVGARPPARRYSVCGALPNVTASSNYLTTTASAKEPVSTSPKITIAHRCSPAHVVGREVFKLPTPFRSTISSVNATVSTVLTNTTCARTSPALSVSAGDRSPAMRAVPFNMGYNKFVRNDDRTPVWASSSNPKACRDSSSSSHSNAISSCFTASGPVVGDKRSLATPAECGKRKCSLTEQQKELEAADGDMADMGIISPDDFAVLNIKSEPVDDD</sequence>
<feature type="compositionally biased region" description="Acidic residues" evidence="2">
    <location>
        <begin position="293"/>
        <end position="308"/>
    </location>
</feature>
<keyword evidence="5" id="KW-1185">Reference proteome</keyword>
<proteinExistence type="predicted"/>
<evidence type="ECO:0000259" key="4">
    <source>
        <dbReference type="PROSITE" id="PS51031"/>
    </source>
</evidence>
<reference evidence="6" key="1">
    <citation type="submission" date="2025-08" db="UniProtKB">
        <authorList>
            <consortium name="RefSeq"/>
        </authorList>
    </citation>
    <scope>IDENTIFICATION</scope>
    <source>
        <tissue evidence="6">Adult</tissue>
    </source>
</reference>
<organism evidence="5 6">
    <name type="scientific">Bactrocera dorsalis</name>
    <name type="common">Oriental fruit fly</name>
    <name type="synonym">Dacus dorsalis</name>
    <dbReference type="NCBI Taxonomy" id="27457"/>
    <lineage>
        <taxon>Eukaryota</taxon>
        <taxon>Metazoa</taxon>
        <taxon>Ecdysozoa</taxon>
        <taxon>Arthropoda</taxon>
        <taxon>Hexapoda</taxon>
        <taxon>Insecta</taxon>
        <taxon>Pterygota</taxon>
        <taxon>Neoptera</taxon>
        <taxon>Endopterygota</taxon>
        <taxon>Diptera</taxon>
        <taxon>Brachycera</taxon>
        <taxon>Muscomorpha</taxon>
        <taxon>Tephritoidea</taxon>
        <taxon>Tephritidae</taxon>
        <taxon>Bactrocera</taxon>
        <taxon>Bactrocera</taxon>
    </lineage>
</organism>
<name>A0ABM3K9I0_BACDO</name>
<evidence type="ECO:0000259" key="3">
    <source>
        <dbReference type="PROSITE" id="PS51029"/>
    </source>
</evidence>
<dbReference type="SMART" id="SM00595">
    <property type="entry name" value="MADF"/>
    <property type="match status" value="1"/>
</dbReference>
<dbReference type="Proteomes" id="UP001652620">
    <property type="component" value="Unplaced"/>
</dbReference>
<feature type="region of interest" description="Disordered" evidence="2">
    <location>
        <begin position="795"/>
        <end position="821"/>
    </location>
</feature>
<feature type="compositionally biased region" description="Polar residues" evidence="2">
    <location>
        <begin position="586"/>
        <end position="601"/>
    </location>
</feature>
<dbReference type="RefSeq" id="XP_049318148.1">
    <property type="nucleotide sequence ID" value="XM_049462191.1"/>
</dbReference>
<dbReference type="GeneID" id="105227943"/>
<dbReference type="PANTHER" id="PTHR12243">
    <property type="entry name" value="MADF DOMAIN TRANSCRIPTION FACTOR"/>
    <property type="match status" value="1"/>
</dbReference>
<evidence type="ECO:0000256" key="2">
    <source>
        <dbReference type="SAM" id="MobiDB-lite"/>
    </source>
</evidence>
<dbReference type="InterPro" id="IPR004210">
    <property type="entry name" value="BESS_motif"/>
</dbReference>
<dbReference type="PROSITE" id="PS51031">
    <property type="entry name" value="BESS"/>
    <property type="match status" value="1"/>
</dbReference>